<sequence length="194" mass="21686">MKHAEKLPTITRSPALLYTPPQRTQNAPPHAPTPAETWRQSRKNHYHHQPTPSSPAAIHQHTTRPPPATPPQTSPRRRIRTHESPRDARVTQAPTWATNHEQTRAAVSGRDCGWRTGSARGTARRKYAKGRTLTETRENLKEAIEMIIGANHELTPPSCAPLFCHRIYQHSTLAHGCPRIRLGRGTTGTSGDMH</sequence>
<protein>
    <submittedName>
        <fullName evidence="2">Uncharacterized protein</fullName>
    </submittedName>
</protein>
<gene>
    <name evidence="2" type="ORF">AHFDIGBM_00004</name>
</gene>
<evidence type="ECO:0000313" key="2">
    <source>
        <dbReference type="EMBL" id="QNO41737.1"/>
    </source>
</evidence>
<proteinExistence type="predicted"/>
<dbReference type="AlphaFoldDB" id="A0A7G9Y153"/>
<feature type="compositionally biased region" description="Pro residues" evidence="1">
    <location>
        <begin position="64"/>
        <end position="73"/>
    </location>
</feature>
<accession>A0A7G9Y153</accession>
<name>A0A7G9Y153_9EURY</name>
<evidence type="ECO:0000256" key="1">
    <source>
        <dbReference type="SAM" id="MobiDB-lite"/>
    </source>
</evidence>
<dbReference type="EMBL" id="MT630664">
    <property type="protein sequence ID" value="QNO41737.1"/>
    <property type="molecule type" value="Genomic_DNA"/>
</dbReference>
<organism evidence="2">
    <name type="scientific">Candidatus Methanogaster sp. ANME-2c ERB4</name>
    <dbReference type="NCBI Taxonomy" id="2759911"/>
    <lineage>
        <taxon>Archaea</taxon>
        <taxon>Methanobacteriati</taxon>
        <taxon>Methanobacteriota</taxon>
        <taxon>Stenosarchaea group</taxon>
        <taxon>Methanomicrobia</taxon>
        <taxon>Methanosarcinales</taxon>
        <taxon>ANME-2 cluster</taxon>
        <taxon>Candidatus Methanogasteraceae</taxon>
        <taxon>Candidatus Methanogaster</taxon>
    </lineage>
</organism>
<feature type="region of interest" description="Disordered" evidence="1">
    <location>
        <begin position="1"/>
        <end position="108"/>
    </location>
</feature>
<reference evidence="2" key="1">
    <citation type="submission" date="2020-06" db="EMBL/GenBank/DDBJ databases">
        <title>Unique genomic features of the anaerobic methanotrophic archaea.</title>
        <authorList>
            <person name="Chadwick G.L."/>
            <person name="Skennerton C.T."/>
            <person name="Laso-Perez R."/>
            <person name="Leu A.O."/>
            <person name="Speth D.R."/>
            <person name="Yu H."/>
            <person name="Morgan-Lang C."/>
            <person name="Hatzenpichler R."/>
            <person name="Goudeau D."/>
            <person name="Malmstrom R."/>
            <person name="Brazelton W.J."/>
            <person name="Woyke T."/>
            <person name="Hallam S.J."/>
            <person name="Tyson G.W."/>
            <person name="Wegener G."/>
            <person name="Boetius A."/>
            <person name="Orphan V."/>
        </authorList>
    </citation>
    <scope>NUCLEOTIDE SEQUENCE</scope>
</reference>